<evidence type="ECO:0000313" key="3">
    <source>
        <dbReference type="Proteomes" id="UP001519362"/>
    </source>
</evidence>
<feature type="transmembrane region" description="Helical" evidence="1">
    <location>
        <begin position="154"/>
        <end position="175"/>
    </location>
</feature>
<keyword evidence="3" id="KW-1185">Reference proteome</keyword>
<gene>
    <name evidence="2" type="ORF">JOF34_002173</name>
</gene>
<dbReference type="Pfam" id="PF01944">
    <property type="entry name" value="SpoIIM"/>
    <property type="match status" value="1"/>
</dbReference>
<feature type="transmembrane region" description="Helical" evidence="1">
    <location>
        <begin position="100"/>
        <end position="120"/>
    </location>
</feature>
<feature type="transmembrane region" description="Helical" evidence="1">
    <location>
        <begin position="182"/>
        <end position="202"/>
    </location>
</feature>
<dbReference type="EMBL" id="JAGIOL010000001">
    <property type="protein sequence ID" value="MBP2437587.1"/>
    <property type="molecule type" value="Genomic_DNA"/>
</dbReference>
<feature type="transmembrane region" description="Helical" evidence="1">
    <location>
        <begin position="208"/>
        <end position="234"/>
    </location>
</feature>
<dbReference type="PANTHER" id="PTHR35337:SF1">
    <property type="entry name" value="SLR1478 PROTEIN"/>
    <property type="match status" value="1"/>
</dbReference>
<comment type="caution">
    <text evidence="2">The sequence shown here is derived from an EMBL/GenBank/DDBJ whole genome shotgun (WGS) entry which is preliminary data.</text>
</comment>
<organism evidence="2 3">
    <name type="scientific">Microbacterium amylolyticum</name>
    <dbReference type="NCBI Taxonomy" id="936337"/>
    <lineage>
        <taxon>Bacteria</taxon>
        <taxon>Bacillati</taxon>
        <taxon>Actinomycetota</taxon>
        <taxon>Actinomycetes</taxon>
        <taxon>Micrococcales</taxon>
        <taxon>Microbacteriaceae</taxon>
        <taxon>Microbacterium</taxon>
    </lineage>
</organism>
<keyword evidence="1" id="KW-0472">Membrane</keyword>
<dbReference type="PANTHER" id="PTHR35337">
    <property type="entry name" value="SLR1478 PROTEIN"/>
    <property type="match status" value="1"/>
</dbReference>
<feature type="transmembrane region" description="Helical" evidence="1">
    <location>
        <begin position="255"/>
        <end position="273"/>
    </location>
</feature>
<dbReference type="RefSeq" id="WP_165133600.1">
    <property type="nucleotide sequence ID" value="NZ_CP049253.1"/>
</dbReference>
<sequence length="331" mass="36457">MNIDALIDARRPEWDRLHDLAKRRTLTGPETDELIRLYRAGSADLAEMKTTTGRTPAGDYLSNVLGAARYRITGAPENAAKQFPRFFLEQLPAALYRLRWDTLVVAVSFIAITWVVGWWASSDAQLMATIGDETQLRQYADEDFVAYYSDHPEAVFAGMVWTNNAWIAAQSIMFGITGIWPLYVMMQNAVGLGISAAVMFFYDRGDDFLLFILPHGLLEMTAIFVAGAAGFRIFWAWIAPGRVSRGTALAREGRALATVVVGLILALALSGIVEGFVTRQEWPHVIKIGIGAVALGVFLAYMLIWGRRASRRGATGDLTEFEAGTSRLVAG</sequence>
<keyword evidence="1" id="KW-1133">Transmembrane helix</keyword>
<dbReference type="Proteomes" id="UP001519362">
    <property type="component" value="Unassembled WGS sequence"/>
</dbReference>
<feature type="transmembrane region" description="Helical" evidence="1">
    <location>
        <begin position="285"/>
        <end position="304"/>
    </location>
</feature>
<evidence type="ECO:0000256" key="1">
    <source>
        <dbReference type="SAM" id="Phobius"/>
    </source>
</evidence>
<accession>A0ABS4ZJW9</accession>
<dbReference type="InterPro" id="IPR002798">
    <property type="entry name" value="SpoIIM-like"/>
</dbReference>
<keyword evidence="1" id="KW-0812">Transmembrane</keyword>
<protein>
    <submittedName>
        <fullName evidence="2">Membrane protein SpoIIM required for sporulation</fullName>
    </submittedName>
</protein>
<reference evidence="2 3" key="1">
    <citation type="submission" date="2021-03" db="EMBL/GenBank/DDBJ databases">
        <title>Sequencing the genomes of 1000 actinobacteria strains.</title>
        <authorList>
            <person name="Klenk H.-P."/>
        </authorList>
    </citation>
    <scope>NUCLEOTIDE SEQUENCE [LARGE SCALE GENOMIC DNA]</scope>
    <source>
        <strain evidence="2 3">DSM 24221</strain>
    </source>
</reference>
<name>A0ABS4ZJW9_9MICO</name>
<evidence type="ECO:0000313" key="2">
    <source>
        <dbReference type="EMBL" id="MBP2437587.1"/>
    </source>
</evidence>
<proteinExistence type="predicted"/>